<evidence type="ECO:0000313" key="3">
    <source>
        <dbReference type="EMBL" id="MFC4956820.1"/>
    </source>
</evidence>
<evidence type="ECO:0000256" key="1">
    <source>
        <dbReference type="SAM" id="Phobius"/>
    </source>
</evidence>
<dbReference type="Pfam" id="PF13400">
    <property type="entry name" value="Tad"/>
    <property type="match status" value="1"/>
</dbReference>
<protein>
    <submittedName>
        <fullName evidence="3">TadE/TadG family type IV pilus assembly protein</fullName>
    </submittedName>
</protein>
<dbReference type="RefSeq" id="WP_344380285.1">
    <property type="nucleotide sequence ID" value="NZ_BAAASQ010000039.1"/>
</dbReference>
<dbReference type="EMBL" id="JBHSIZ010000010">
    <property type="protein sequence ID" value="MFC4956820.1"/>
    <property type="molecule type" value="Genomic_DNA"/>
</dbReference>
<feature type="domain" description="Putative Flp pilus-assembly TadG-like N-terminal" evidence="2">
    <location>
        <begin position="15"/>
        <end position="59"/>
    </location>
</feature>
<keyword evidence="4" id="KW-1185">Reference proteome</keyword>
<sequence>MRHTRMRTAVREDSGQVTAIVVVSVAGLFLFAGLVIDGGLALAGKMRAADTAQEAARAACQQVDLPYLRGTHHMRLDAAAADATAHARVAAAGDGDQARIEVQDDRTHVTVTHIQRTQVLSLVGLGSLTTTASATAHIERGATTPWGADEASSP</sequence>
<evidence type="ECO:0000259" key="2">
    <source>
        <dbReference type="Pfam" id="PF13400"/>
    </source>
</evidence>
<organism evidence="3 4">
    <name type="scientific">Streptomyces mauvecolor</name>
    <dbReference type="NCBI Taxonomy" id="58345"/>
    <lineage>
        <taxon>Bacteria</taxon>
        <taxon>Bacillati</taxon>
        <taxon>Actinomycetota</taxon>
        <taxon>Actinomycetes</taxon>
        <taxon>Kitasatosporales</taxon>
        <taxon>Streptomycetaceae</taxon>
        <taxon>Streptomyces</taxon>
    </lineage>
</organism>
<evidence type="ECO:0000313" key="4">
    <source>
        <dbReference type="Proteomes" id="UP001595834"/>
    </source>
</evidence>
<proteinExistence type="predicted"/>
<gene>
    <name evidence="3" type="ORF">ACFPFX_10955</name>
</gene>
<keyword evidence="1" id="KW-1133">Transmembrane helix</keyword>
<keyword evidence="1" id="KW-0812">Transmembrane</keyword>
<reference evidence="4" key="1">
    <citation type="journal article" date="2019" name="Int. J. Syst. Evol. Microbiol.">
        <title>The Global Catalogue of Microorganisms (GCM) 10K type strain sequencing project: providing services to taxonomists for standard genome sequencing and annotation.</title>
        <authorList>
            <consortium name="The Broad Institute Genomics Platform"/>
            <consortium name="The Broad Institute Genome Sequencing Center for Infectious Disease"/>
            <person name="Wu L."/>
            <person name="Ma J."/>
        </authorList>
    </citation>
    <scope>NUCLEOTIDE SEQUENCE [LARGE SCALE GENOMIC DNA]</scope>
    <source>
        <strain evidence="4">CCM 7224</strain>
    </source>
</reference>
<feature type="transmembrane region" description="Helical" evidence="1">
    <location>
        <begin position="20"/>
        <end position="43"/>
    </location>
</feature>
<name>A0ABV9UN51_9ACTN</name>
<accession>A0ABV9UN51</accession>
<comment type="caution">
    <text evidence="3">The sequence shown here is derived from an EMBL/GenBank/DDBJ whole genome shotgun (WGS) entry which is preliminary data.</text>
</comment>
<dbReference type="Proteomes" id="UP001595834">
    <property type="component" value="Unassembled WGS sequence"/>
</dbReference>
<dbReference type="InterPro" id="IPR028087">
    <property type="entry name" value="Tad_N"/>
</dbReference>
<keyword evidence="1" id="KW-0472">Membrane</keyword>